<evidence type="ECO:0000313" key="3">
    <source>
        <dbReference type="Proteomes" id="UP000198517"/>
    </source>
</evidence>
<accession>A0A1G7EXU2</accession>
<dbReference type="AlphaFoldDB" id="A0A1G7EXU2"/>
<name>A0A1G7EXU2_9FLAO</name>
<sequence length="340" mass="38568">MANNLNIQDIRTELILYLKTIPNVMQSAILSSDIQINQYCRTVTKVRSKYPTIQALMSNVVQIFESKKFTPYGDITFLNKNLTNFHQKIDFELDPAEILGTCLEGDYDEGKPLDKKNISKMAIQMLKDKIIDDVNTLSITGVYDETKKGSENPVFGTSMDGINEIHRKIAIDTKNPAFLIPGDAITSSNILDVVQAYERGLPSQQRQKIKTIFMNIVDAEDYKIAYEDRYGQSQFQTNSSITRLGNRRIVGIPNLTQGTIVSTVDNNLLRLIDEIENPSELTDVQIQDRILRVYGEFTLGYDYAINQLVYMHTADGSKNRGLNNNEQNKLFYPNERGLTA</sequence>
<dbReference type="RefSeq" id="WP_176763286.1">
    <property type="nucleotide sequence ID" value="NZ_FNAS01000018.1"/>
</dbReference>
<feature type="region of interest" description="Disordered" evidence="1">
    <location>
        <begin position="318"/>
        <end position="340"/>
    </location>
</feature>
<dbReference type="Proteomes" id="UP000198517">
    <property type="component" value="Unassembled WGS sequence"/>
</dbReference>
<organism evidence="2 3">
    <name type="scientific">Riemerella columbipharyngis</name>
    <dbReference type="NCBI Taxonomy" id="1071918"/>
    <lineage>
        <taxon>Bacteria</taxon>
        <taxon>Pseudomonadati</taxon>
        <taxon>Bacteroidota</taxon>
        <taxon>Flavobacteriia</taxon>
        <taxon>Flavobacteriales</taxon>
        <taxon>Weeksellaceae</taxon>
        <taxon>Riemerella</taxon>
    </lineage>
</organism>
<evidence type="ECO:0000256" key="1">
    <source>
        <dbReference type="SAM" id="MobiDB-lite"/>
    </source>
</evidence>
<dbReference type="EMBL" id="FNAS01000018">
    <property type="protein sequence ID" value="SDE68481.1"/>
    <property type="molecule type" value="Genomic_DNA"/>
</dbReference>
<keyword evidence="3" id="KW-1185">Reference proteome</keyword>
<dbReference type="STRING" id="1071918.SAMN05421544_11816"/>
<gene>
    <name evidence="2" type="ORF">SAMN05421544_11816</name>
</gene>
<evidence type="ECO:0008006" key="4">
    <source>
        <dbReference type="Google" id="ProtNLM"/>
    </source>
</evidence>
<evidence type="ECO:0000313" key="2">
    <source>
        <dbReference type="EMBL" id="SDE68481.1"/>
    </source>
</evidence>
<protein>
    <recommendedName>
        <fullName evidence="4">Phage major capsid protein, HK97 family</fullName>
    </recommendedName>
</protein>
<reference evidence="2 3" key="1">
    <citation type="submission" date="2016-10" db="EMBL/GenBank/DDBJ databases">
        <authorList>
            <person name="de Groot N.N."/>
        </authorList>
    </citation>
    <scope>NUCLEOTIDE SEQUENCE [LARGE SCALE GENOMIC DNA]</scope>
    <source>
        <strain evidence="2 3">DSM 24015</strain>
    </source>
</reference>
<proteinExistence type="predicted"/>